<feature type="transmembrane region" description="Helical" evidence="5">
    <location>
        <begin position="212"/>
        <end position="232"/>
    </location>
</feature>
<accession>A0A7W3MZJ3</accession>
<organism evidence="7 8">
    <name type="scientific">Thermomonospora cellulosilytica</name>
    <dbReference type="NCBI Taxonomy" id="1411118"/>
    <lineage>
        <taxon>Bacteria</taxon>
        <taxon>Bacillati</taxon>
        <taxon>Actinomycetota</taxon>
        <taxon>Actinomycetes</taxon>
        <taxon>Streptosporangiales</taxon>
        <taxon>Thermomonosporaceae</taxon>
        <taxon>Thermomonospora</taxon>
    </lineage>
</organism>
<reference evidence="7 8" key="1">
    <citation type="submission" date="2020-08" db="EMBL/GenBank/DDBJ databases">
        <title>Sequencing the genomes of 1000 actinobacteria strains.</title>
        <authorList>
            <person name="Klenk H.-P."/>
        </authorList>
    </citation>
    <scope>NUCLEOTIDE SEQUENCE [LARGE SCALE GENOMIC DNA]</scope>
    <source>
        <strain evidence="7 8">DSM 45823</strain>
    </source>
</reference>
<dbReference type="RefSeq" id="WP_182706125.1">
    <property type="nucleotide sequence ID" value="NZ_JACJII010000001.1"/>
</dbReference>
<comment type="subcellular location">
    <subcellularLocation>
        <location evidence="1">Cell membrane</location>
        <topology evidence="1">Multi-pass membrane protein</topology>
    </subcellularLocation>
</comment>
<feature type="transmembrane region" description="Helical" evidence="5">
    <location>
        <begin position="299"/>
        <end position="322"/>
    </location>
</feature>
<feature type="transmembrane region" description="Helical" evidence="5">
    <location>
        <begin position="160"/>
        <end position="181"/>
    </location>
</feature>
<dbReference type="Gene3D" id="1.20.1250.20">
    <property type="entry name" value="MFS general substrate transporter like domains"/>
    <property type="match status" value="1"/>
</dbReference>
<feature type="transmembrane region" description="Helical" evidence="5">
    <location>
        <begin position="133"/>
        <end position="154"/>
    </location>
</feature>
<feature type="transmembrane region" description="Helical" evidence="5">
    <location>
        <begin position="42"/>
        <end position="64"/>
    </location>
</feature>
<dbReference type="InterPro" id="IPR052524">
    <property type="entry name" value="MFS_Cyanate_Porter"/>
</dbReference>
<dbReference type="CDD" id="cd17339">
    <property type="entry name" value="MFS_NIMT_CynX_like"/>
    <property type="match status" value="1"/>
</dbReference>
<dbReference type="InterPro" id="IPR020846">
    <property type="entry name" value="MFS_dom"/>
</dbReference>
<feature type="transmembrane region" description="Helical" evidence="5">
    <location>
        <begin position="334"/>
        <end position="356"/>
    </location>
</feature>
<name>A0A7W3MZJ3_9ACTN</name>
<gene>
    <name evidence="7" type="ORF">HNR21_003662</name>
</gene>
<evidence type="ECO:0000256" key="2">
    <source>
        <dbReference type="ARBA" id="ARBA00022692"/>
    </source>
</evidence>
<dbReference type="SUPFAM" id="SSF103473">
    <property type="entry name" value="MFS general substrate transporter"/>
    <property type="match status" value="1"/>
</dbReference>
<evidence type="ECO:0000256" key="1">
    <source>
        <dbReference type="ARBA" id="ARBA00004651"/>
    </source>
</evidence>
<dbReference type="PANTHER" id="PTHR23523:SF2">
    <property type="entry name" value="2-NITROIMIDAZOLE TRANSPORTER"/>
    <property type="match status" value="1"/>
</dbReference>
<dbReference type="InterPro" id="IPR036259">
    <property type="entry name" value="MFS_trans_sf"/>
</dbReference>
<keyword evidence="4 5" id="KW-0472">Membrane</keyword>
<feature type="transmembrane region" description="Helical" evidence="5">
    <location>
        <begin position="276"/>
        <end position="293"/>
    </location>
</feature>
<keyword evidence="3 5" id="KW-1133">Transmembrane helix</keyword>
<feature type="transmembrane region" description="Helical" evidence="5">
    <location>
        <begin position="362"/>
        <end position="384"/>
    </location>
</feature>
<dbReference type="GO" id="GO:0005886">
    <property type="term" value="C:plasma membrane"/>
    <property type="evidence" value="ECO:0007669"/>
    <property type="project" value="UniProtKB-SubCell"/>
</dbReference>
<dbReference type="PROSITE" id="PS50850">
    <property type="entry name" value="MFS"/>
    <property type="match status" value="1"/>
</dbReference>
<feature type="domain" description="Major facilitator superfamily (MFS) profile" evidence="6">
    <location>
        <begin position="208"/>
        <end position="390"/>
    </location>
</feature>
<feature type="transmembrane region" description="Helical" evidence="5">
    <location>
        <begin position="244"/>
        <end position="264"/>
    </location>
</feature>
<proteinExistence type="predicted"/>
<dbReference type="AlphaFoldDB" id="A0A7W3MZJ3"/>
<comment type="caution">
    <text evidence="7">The sequence shown here is derived from an EMBL/GenBank/DDBJ whole genome shotgun (WGS) entry which is preliminary data.</text>
</comment>
<dbReference type="GO" id="GO:0022857">
    <property type="term" value="F:transmembrane transporter activity"/>
    <property type="evidence" value="ECO:0007669"/>
    <property type="project" value="InterPro"/>
</dbReference>
<evidence type="ECO:0000256" key="5">
    <source>
        <dbReference type="SAM" id="Phobius"/>
    </source>
</evidence>
<keyword evidence="2 5" id="KW-0812">Transmembrane</keyword>
<feature type="transmembrane region" description="Helical" evidence="5">
    <location>
        <begin position="99"/>
        <end position="121"/>
    </location>
</feature>
<keyword evidence="8" id="KW-1185">Reference proteome</keyword>
<sequence>MPPSRTAFWSVALIVLAALNLRPAVTTVGPLLTAIQADLDLSGAAAGALTTLPVLCFGAVGLAAPALRGRIREEPLLAASMGLLAAGLLLRAGPAPATLFAGSLVVGLAIGIGNVAMPALIKRDHPASITLVTSLYSTALTVGAAVSAAVMVPIDQAVAGGWRVPLALPALAAGAALLCWLPRTRRRGGPDGGPAPAGPAPGLWRDRLAWQVSAFMGLQSLLAYVVFGWLPTLAQDRGMSEADAGLLLAVTSIVQAVGSLLVPLADRRLPDQRAQVAVVAALTFAGFCGLVWAPLGLVWAVAVVLGLGQGAVFALALSFLGLRAGTPAIAARLSAMAQGTGYLIAAAGPFVVGLLYDLTGGWNVPILFVLAVVVAHLFPGLAAARDRTIG</sequence>
<protein>
    <submittedName>
        <fullName evidence="7">CP family cyanate transporter-like MFS transporter</fullName>
    </submittedName>
</protein>
<dbReference type="InterPro" id="IPR011701">
    <property type="entry name" value="MFS"/>
</dbReference>
<dbReference type="PANTHER" id="PTHR23523">
    <property type="match status" value="1"/>
</dbReference>
<dbReference type="Pfam" id="PF07690">
    <property type="entry name" value="MFS_1"/>
    <property type="match status" value="1"/>
</dbReference>
<evidence type="ECO:0000313" key="8">
    <source>
        <dbReference type="Proteomes" id="UP000539313"/>
    </source>
</evidence>
<evidence type="ECO:0000313" key="7">
    <source>
        <dbReference type="EMBL" id="MBA9004780.1"/>
    </source>
</evidence>
<evidence type="ECO:0000256" key="4">
    <source>
        <dbReference type="ARBA" id="ARBA00023136"/>
    </source>
</evidence>
<dbReference type="EMBL" id="JACJII010000001">
    <property type="protein sequence ID" value="MBA9004780.1"/>
    <property type="molecule type" value="Genomic_DNA"/>
</dbReference>
<evidence type="ECO:0000256" key="3">
    <source>
        <dbReference type="ARBA" id="ARBA00022989"/>
    </source>
</evidence>
<evidence type="ECO:0000259" key="6">
    <source>
        <dbReference type="PROSITE" id="PS50850"/>
    </source>
</evidence>
<feature type="transmembrane region" description="Helical" evidence="5">
    <location>
        <begin position="76"/>
        <end position="93"/>
    </location>
</feature>
<dbReference type="Proteomes" id="UP000539313">
    <property type="component" value="Unassembled WGS sequence"/>
</dbReference>